<dbReference type="InterPro" id="IPR027417">
    <property type="entry name" value="P-loop_NTPase"/>
</dbReference>
<protein>
    <submittedName>
        <fullName evidence="6">ABC transporter ATP-binding protein</fullName>
    </submittedName>
</protein>
<reference evidence="6" key="1">
    <citation type="submission" date="2022-09" db="EMBL/GenBank/DDBJ databases">
        <title>Rhodovastum sp. nov. RN2-1 isolated from soil in Seongnam, South Korea.</title>
        <authorList>
            <person name="Le N.T."/>
        </authorList>
    </citation>
    <scope>NUCLEOTIDE SEQUENCE</scope>
    <source>
        <strain evidence="6">RN2-1</strain>
    </source>
</reference>
<dbReference type="PANTHER" id="PTHR46743">
    <property type="entry name" value="TEICHOIC ACIDS EXPORT ATP-BINDING PROTEIN TAGH"/>
    <property type="match status" value="1"/>
</dbReference>
<proteinExistence type="inferred from homology"/>
<dbReference type="GO" id="GO:0016020">
    <property type="term" value="C:membrane"/>
    <property type="evidence" value="ECO:0007669"/>
    <property type="project" value="InterPro"/>
</dbReference>
<dbReference type="InterPro" id="IPR029439">
    <property type="entry name" value="Wzt_C"/>
</dbReference>
<keyword evidence="3" id="KW-0547">Nucleotide-binding</keyword>
<dbReference type="AlphaFoldDB" id="A0AA41YL55"/>
<evidence type="ECO:0000256" key="3">
    <source>
        <dbReference type="ARBA" id="ARBA00022741"/>
    </source>
</evidence>
<keyword evidence="4 6" id="KW-0067">ATP-binding</keyword>
<dbReference type="GO" id="GO:0005524">
    <property type="term" value="F:ATP binding"/>
    <property type="evidence" value="ECO:0007669"/>
    <property type="project" value="UniProtKB-KW"/>
</dbReference>
<dbReference type="InterPro" id="IPR015860">
    <property type="entry name" value="ABC_transpr_TagH-like"/>
</dbReference>
<dbReference type="EMBL" id="JAPDNT010000002">
    <property type="protein sequence ID" value="MCW3473923.1"/>
    <property type="molecule type" value="Genomic_DNA"/>
</dbReference>
<dbReference type="GO" id="GO:0016887">
    <property type="term" value="F:ATP hydrolysis activity"/>
    <property type="evidence" value="ECO:0007669"/>
    <property type="project" value="InterPro"/>
</dbReference>
<dbReference type="CDD" id="cd03220">
    <property type="entry name" value="ABC_KpsT_Wzt"/>
    <property type="match status" value="1"/>
</dbReference>
<reference evidence="6" key="2">
    <citation type="submission" date="2022-10" db="EMBL/GenBank/DDBJ databases">
        <authorList>
            <person name="Trinh H.N."/>
        </authorList>
    </citation>
    <scope>NUCLEOTIDE SEQUENCE</scope>
    <source>
        <strain evidence="6">RN2-1</strain>
    </source>
</reference>
<evidence type="ECO:0000313" key="7">
    <source>
        <dbReference type="Proteomes" id="UP001165679"/>
    </source>
</evidence>
<dbReference type="PROSITE" id="PS00211">
    <property type="entry name" value="ABC_TRANSPORTER_1"/>
    <property type="match status" value="1"/>
</dbReference>
<evidence type="ECO:0000256" key="2">
    <source>
        <dbReference type="ARBA" id="ARBA00022448"/>
    </source>
</evidence>
<keyword evidence="2" id="KW-0813">Transport</keyword>
<comment type="caution">
    <text evidence="6">The sequence shown here is derived from an EMBL/GenBank/DDBJ whole genome shotgun (WGS) entry which is preliminary data.</text>
</comment>
<feature type="domain" description="ABC transporter" evidence="5">
    <location>
        <begin position="1"/>
        <end position="220"/>
    </location>
</feature>
<accession>A0AA41YL55</accession>
<keyword evidence="7" id="KW-1185">Reference proteome</keyword>
<dbReference type="InterPro" id="IPR003439">
    <property type="entry name" value="ABC_transporter-like_ATP-bd"/>
</dbReference>
<evidence type="ECO:0000259" key="5">
    <source>
        <dbReference type="PROSITE" id="PS50893"/>
    </source>
</evidence>
<dbReference type="PROSITE" id="PS50893">
    <property type="entry name" value="ABC_TRANSPORTER_2"/>
    <property type="match status" value="1"/>
</dbReference>
<gene>
    <name evidence="6" type="ORF">OL599_04970</name>
</gene>
<dbReference type="Proteomes" id="UP001165679">
    <property type="component" value="Unassembled WGS sequence"/>
</dbReference>
<dbReference type="GO" id="GO:0140359">
    <property type="term" value="F:ABC-type transporter activity"/>
    <property type="evidence" value="ECO:0007669"/>
    <property type="project" value="InterPro"/>
</dbReference>
<sequence length="419" mass="45798">MLHPLKRKYHREHWSLRDINLTIRRGTTVGIVGRNGSGKSTLLQIICSVIHATTGTCEVRGRVAALLELGAGFNPELTGRENAVTNGLIMGLSSREIEQRIEDIRVFADIGEYFDQPVKTYSSGMFMRVAFATAVHVDPDILIIDEAMAVGDVSFQEKCFRKIREFKSRGTTILYVTHDRASVTYFCDEAVLLHDGELIEVGAPQRIIDLYSEILTTGRLVGQAVADVPGAALPAPGAPARTYRPGSDVTAPEVAAFLDATGSEDRCAANPLYNANEYRFGNGGAGIIDFLVVERERINPAHVRSGDTVDIYLKIRFDRDYVAPLVGFTITNAQGVVIFGTHSQWLHGAAPPAAAGDVRCYRFRVRLTLSVGPCFIEVAVASAQGDVSDVRSKMILIEVLRDQMMIGLVNLGPTFEPMT</sequence>
<evidence type="ECO:0000256" key="1">
    <source>
        <dbReference type="ARBA" id="ARBA00005417"/>
    </source>
</evidence>
<dbReference type="Gene3D" id="2.70.50.60">
    <property type="entry name" value="abc- transporter (atp binding component) like domain"/>
    <property type="match status" value="1"/>
</dbReference>
<dbReference type="PANTHER" id="PTHR46743:SF2">
    <property type="entry name" value="TEICHOIC ACIDS EXPORT ATP-BINDING PROTEIN TAGH"/>
    <property type="match status" value="1"/>
</dbReference>
<dbReference type="CDD" id="cd10147">
    <property type="entry name" value="Wzt_C-like"/>
    <property type="match status" value="1"/>
</dbReference>
<comment type="similarity">
    <text evidence="1">Belongs to the ABC transporter superfamily.</text>
</comment>
<name>A0AA41YL55_9PROT</name>
<dbReference type="Pfam" id="PF00005">
    <property type="entry name" value="ABC_tran"/>
    <property type="match status" value="1"/>
</dbReference>
<dbReference type="InterPro" id="IPR017871">
    <property type="entry name" value="ABC_transporter-like_CS"/>
</dbReference>
<dbReference type="SUPFAM" id="SSF52540">
    <property type="entry name" value="P-loop containing nucleoside triphosphate hydrolases"/>
    <property type="match status" value="1"/>
</dbReference>
<dbReference type="InterPro" id="IPR003593">
    <property type="entry name" value="AAA+_ATPase"/>
</dbReference>
<evidence type="ECO:0000256" key="4">
    <source>
        <dbReference type="ARBA" id="ARBA00022840"/>
    </source>
</evidence>
<organism evidence="6 7">
    <name type="scientific">Limobrevibacterium gyesilva</name>
    <dbReference type="NCBI Taxonomy" id="2991712"/>
    <lineage>
        <taxon>Bacteria</taxon>
        <taxon>Pseudomonadati</taxon>
        <taxon>Pseudomonadota</taxon>
        <taxon>Alphaproteobacteria</taxon>
        <taxon>Acetobacterales</taxon>
        <taxon>Acetobacteraceae</taxon>
        <taxon>Limobrevibacterium</taxon>
    </lineage>
</organism>
<dbReference type="Pfam" id="PF14524">
    <property type="entry name" value="Wzt_C"/>
    <property type="match status" value="1"/>
</dbReference>
<evidence type="ECO:0000313" key="6">
    <source>
        <dbReference type="EMBL" id="MCW3473923.1"/>
    </source>
</evidence>
<dbReference type="InterPro" id="IPR050683">
    <property type="entry name" value="Bact_Polysacc_Export_ATP-bd"/>
</dbReference>
<dbReference type="SMART" id="SM00382">
    <property type="entry name" value="AAA"/>
    <property type="match status" value="1"/>
</dbReference>
<dbReference type="Gene3D" id="3.40.50.300">
    <property type="entry name" value="P-loop containing nucleotide triphosphate hydrolases"/>
    <property type="match status" value="1"/>
</dbReference>